<evidence type="ECO:0000313" key="1">
    <source>
        <dbReference type="EMBL" id="KAK4034968.1"/>
    </source>
</evidence>
<organism evidence="1 2">
    <name type="scientific">Parachaetomium inaequale</name>
    <dbReference type="NCBI Taxonomy" id="2588326"/>
    <lineage>
        <taxon>Eukaryota</taxon>
        <taxon>Fungi</taxon>
        <taxon>Dikarya</taxon>
        <taxon>Ascomycota</taxon>
        <taxon>Pezizomycotina</taxon>
        <taxon>Sordariomycetes</taxon>
        <taxon>Sordariomycetidae</taxon>
        <taxon>Sordariales</taxon>
        <taxon>Chaetomiaceae</taxon>
        <taxon>Parachaetomium</taxon>
    </lineage>
</organism>
<dbReference type="EMBL" id="MU854459">
    <property type="protein sequence ID" value="KAK4034968.1"/>
    <property type="molecule type" value="Genomic_DNA"/>
</dbReference>
<dbReference type="Proteomes" id="UP001303115">
    <property type="component" value="Unassembled WGS sequence"/>
</dbReference>
<dbReference type="AlphaFoldDB" id="A0AAN6PAX7"/>
<proteinExistence type="predicted"/>
<protein>
    <submittedName>
        <fullName evidence="1">Uncharacterized protein</fullName>
    </submittedName>
</protein>
<comment type="caution">
    <text evidence="1">The sequence shown here is derived from an EMBL/GenBank/DDBJ whole genome shotgun (WGS) entry which is preliminary data.</text>
</comment>
<accession>A0AAN6PAX7</accession>
<keyword evidence="2" id="KW-1185">Reference proteome</keyword>
<name>A0AAN6PAX7_9PEZI</name>
<sequence length="353" mass="39885">MGTRFIRLKKSADATFGHRASITRKLAETIFAQFDVHNGFMGDLVGRPDYWSAVGRCKGKDVVPEEEFEFFCQHPRWAQVWRYEKAWDLPKSSQGHRAPCSVYMHHSKSRNLTFYLISASETEDWLPWLLQRIGVDGNHAGASREVLEALTSSPFMMHAVISTIAFEQSIEYVANVRERLMSQIKQVNDYSEQGSSSAPRTARARSGMEDRIMLESITKQLHLVSQTADTGIANSHASIKIAERMLEAHSMFMMTKERQKGVKGPAAVIVSDTHTALQYVRNSFYCQKDLLTTYKARKDTAMNFVFNMVTQQDSATNVDISYKMSQDSSSMNAVTVLTLIFLPGTFLSANCFL</sequence>
<gene>
    <name evidence="1" type="ORF">C8A01DRAFT_48742</name>
</gene>
<reference evidence="2" key="1">
    <citation type="journal article" date="2023" name="Mol. Phylogenet. Evol.">
        <title>Genome-scale phylogeny and comparative genomics of the fungal order Sordariales.</title>
        <authorList>
            <person name="Hensen N."/>
            <person name="Bonometti L."/>
            <person name="Westerberg I."/>
            <person name="Brannstrom I.O."/>
            <person name="Guillou S."/>
            <person name="Cros-Aarteil S."/>
            <person name="Calhoun S."/>
            <person name="Haridas S."/>
            <person name="Kuo A."/>
            <person name="Mondo S."/>
            <person name="Pangilinan J."/>
            <person name="Riley R."/>
            <person name="LaButti K."/>
            <person name="Andreopoulos B."/>
            <person name="Lipzen A."/>
            <person name="Chen C."/>
            <person name="Yan M."/>
            <person name="Daum C."/>
            <person name="Ng V."/>
            <person name="Clum A."/>
            <person name="Steindorff A."/>
            <person name="Ohm R.A."/>
            <person name="Martin F."/>
            <person name="Silar P."/>
            <person name="Natvig D.O."/>
            <person name="Lalanne C."/>
            <person name="Gautier V."/>
            <person name="Ament-Velasquez S.L."/>
            <person name="Kruys A."/>
            <person name="Hutchinson M.I."/>
            <person name="Powell A.J."/>
            <person name="Barry K."/>
            <person name="Miller A.N."/>
            <person name="Grigoriev I.V."/>
            <person name="Debuchy R."/>
            <person name="Gladieux P."/>
            <person name="Hiltunen Thoren M."/>
            <person name="Johannesson H."/>
        </authorList>
    </citation>
    <scope>NUCLEOTIDE SEQUENCE [LARGE SCALE GENOMIC DNA]</scope>
    <source>
        <strain evidence="2">CBS 284.82</strain>
    </source>
</reference>
<evidence type="ECO:0000313" key="2">
    <source>
        <dbReference type="Proteomes" id="UP001303115"/>
    </source>
</evidence>